<dbReference type="PANTHER" id="PTHR11071">
    <property type="entry name" value="PEPTIDYL-PROLYL CIS-TRANS ISOMERASE"/>
    <property type="match status" value="1"/>
</dbReference>
<evidence type="ECO:0000259" key="6">
    <source>
        <dbReference type="PROSITE" id="PS50072"/>
    </source>
</evidence>
<name>A0AAD8Y4T0_9STRA</name>
<keyword evidence="4 5" id="KW-0413">Isomerase</keyword>
<evidence type="ECO:0000313" key="8">
    <source>
        <dbReference type="Proteomes" id="UP001224775"/>
    </source>
</evidence>
<protein>
    <recommendedName>
        <fullName evidence="5">Peptidyl-prolyl cis-trans isomerase</fullName>
        <shortName evidence="5">PPIase</shortName>
        <ecNumber evidence="5">5.2.1.8</ecNumber>
    </recommendedName>
</protein>
<comment type="caution">
    <text evidence="7">The sequence shown here is derived from an EMBL/GenBank/DDBJ whole genome shotgun (WGS) entry which is preliminary data.</text>
</comment>
<evidence type="ECO:0000256" key="5">
    <source>
        <dbReference type="RuleBase" id="RU363019"/>
    </source>
</evidence>
<comment type="function">
    <text evidence="5">PPIases accelerate the folding of proteins. It catalyzes the cis-trans isomerization of proline imidic peptide bonds in oligopeptides.</text>
</comment>
<gene>
    <name evidence="7" type="ORF">QTG54_010127</name>
</gene>
<sequence>MISTVAFRSAKAVNINGARKALLLHTTRPTFPQCCKKRSFASNSSKSTSAMLQNIAMFALAGGMGYGAITLFNSSSSDDESFTNSDGTAQPAADVTSKVFFDIAKQTTPSSPYQPLGRVVIGLYGDVVPKTVKNFETLCKGTTINGQPAGYRGSTFHRIIPNFMIQGGTLLGDFDGTGGMSIYGNKFADENFQLKHTGPGVISMANSGRNTNGSQFFICTTKTPHLDGRHVVFGAVVEGMDVVREVEGMGSRSGVHRGVL</sequence>
<dbReference type="EC" id="5.2.1.8" evidence="5"/>
<evidence type="ECO:0000256" key="2">
    <source>
        <dbReference type="ARBA" id="ARBA00022729"/>
    </source>
</evidence>
<dbReference type="GO" id="GO:0003755">
    <property type="term" value="F:peptidyl-prolyl cis-trans isomerase activity"/>
    <property type="evidence" value="ECO:0007669"/>
    <property type="project" value="UniProtKB-UniRule"/>
</dbReference>
<dbReference type="Proteomes" id="UP001224775">
    <property type="component" value="Unassembled WGS sequence"/>
</dbReference>
<dbReference type="GO" id="GO:0016018">
    <property type="term" value="F:cyclosporin A binding"/>
    <property type="evidence" value="ECO:0007669"/>
    <property type="project" value="TreeGrafter"/>
</dbReference>
<keyword evidence="8" id="KW-1185">Reference proteome</keyword>
<dbReference type="InterPro" id="IPR020892">
    <property type="entry name" value="Cyclophilin-type_PPIase_CS"/>
</dbReference>
<dbReference type="InterPro" id="IPR002130">
    <property type="entry name" value="Cyclophilin-type_PPIase_dom"/>
</dbReference>
<dbReference type="PROSITE" id="PS50072">
    <property type="entry name" value="CSA_PPIASE_2"/>
    <property type="match status" value="1"/>
</dbReference>
<dbReference type="GO" id="GO:0006457">
    <property type="term" value="P:protein folding"/>
    <property type="evidence" value="ECO:0007669"/>
    <property type="project" value="InterPro"/>
</dbReference>
<comment type="similarity">
    <text evidence="5">Belongs to the cyclophilin-type PPIase family.</text>
</comment>
<accession>A0AAD8Y4T0</accession>
<keyword evidence="2" id="KW-0732">Signal</keyword>
<dbReference type="EMBL" id="JATAAI010000019">
    <property type="protein sequence ID" value="KAK1738811.1"/>
    <property type="molecule type" value="Genomic_DNA"/>
</dbReference>
<dbReference type="Pfam" id="PF00160">
    <property type="entry name" value="Pro_isomerase"/>
    <property type="match status" value="1"/>
</dbReference>
<dbReference type="PANTHER" id="PTHR11071:SF561">
    <property type="entry name" value="PEPTIDYL-PROLYL CIS-TRANS ISOMERASE D-RELATED"/>
    <property type="match status" value="1"/>
</dbReference>
<dbReference type="FunFam" id="2.40.100.10:FF:000019">
    <property type="entry name" value="Peptidyl-prolyl cis-trans isomerase"/>
    <property type="match status" value="1"/>
</dbReference>
<dbReference type="AlphaFoldDB" id="A0AAD8Y4T0"/>
<dbReference type="Gene3D" id="2.40.100.10">
    <property type="entry name" value="Cyclophilin-like"/>
    <property type="match status" value="1"/>
</dbReference>
<evidence type="ECO:0000256" key="1">
    <source>
        <dbReference type="ARBA" id="ARBA00000971"/>
    </source>
</evidence>
<proteinExistence type="inferred from homology"/>
<organism evidence="7 8">
    <name type="scientific">Skeletonema marinoi</name>
    <dbReference type="NCBI Taxonomy" id="267567"/>
    <lineage>
        <taxon>Eukaryota</taxon>
        <taxon>Sar</taxon>
        <taxon>Stramenopiles</taxon>
        <taxon>Ochrophyta</taxon>
        <taxon>Bacillariophyta</taxon>
        <taxon>Coscinodiscophyceae</taxon>
        <taxon>Thalassiosirophycidae</taxon>
        <taxon>Thalassiosirales</taxon>
        <taxon>Skeletonemataceae</taxon>
        <taxon>Skeletonema</taxon>
        <taxon>Skeletonema marinoi-dohrnii complex</taxon>
    </lineage>
</organism>
<evidence type="ECO:0000313" key="7">
    <source>
        <dbReference type="EMBL" id="KAK1738811.1"/>
    </source>
</evidence>
<evidence type="ECO:0000256" key="3">
    <source>
        <dbReference type="ARBA" id="ARBA00023110"/>
    </source>
</evidence>
<dbReference type="InterPro" id="IPR029000">
    <property type="entry name" value="Cyclophilin-like_dom_sf"/>
</dbReference>
<reference evidence="7" key="1">
    <citation type="submission" date="2023-06" db="EMBL/GenBank/DDBJ databases">
        <title>Survivors Of The Sea: Transcriptome response of Skeletonema marinoi to long-term dormancy.</title>
        <authorList>
            <person name="Pinder M.I.M."/>
            <person name="Kourtchenko O."/>
            <person name="Robertson E.K."/>
            <person name="Larsson T."/>
            <person name="Maumus F."/>
            <person name="Osuna-Cruz C.M."/>
            <person name="Vancaester E."/>
            <person name="Stenow R."/>
            <person name="Vandepoele K."/>
            <person name="Ploug H."/>
            <person name="Bruchert V."/>
            <person name="Godhe A."/>
            <person name="Topel M."/>
        </authorList>
    </citation>
    <scope>NUCLEOTIDE SEQUENCE</scope>
    <source>
        <strain evidence="7">R05AC</strain>
    </source>
</reference>
<keyword evidence="3 5" id="KW-0697">Rotamase</keyword>
<dbReference type="GO" id="GO:0005737">
    <property type="term" value="C:cytoplasm"/>
    <property type="evidence" value="ECO:0007669"/>
    <property type="project" value="TreeGrafter"/>
</dbReference>
<dbReference type="PRINTS" id="PR00153">
    <property type="entry name" value="CSAPPISMRASE"/>
</dbReference>
<comment type="catalytic activity">
    <reaction evidence="1 5">
        <text>[protein]-peptidylproline (omega=180) = [protein]-peptidylproline (omega=0)</text>
        <dbReference type="Rhea" id="RHEA:16237"/>
        <dbReference type="Rhea" id="RHEA-COMP:10747"/>
        <dbReference type="Rhea" id="RHEA-COMP:10748"/>
        <dbReference type="ChEBI" id="CHEBI:83833"/>
        <dbReference type="ChEBI" id="CHEBI:83834"/>
        <dbReference type="EC" id="5.2.1.8"/>
    </reaction>
</comment>
<dbReference type="PROSITE" id="PS00170">
    <property type="entry name" value="CSA_PPIASE_1"/>
    <property type="match status" value="1"/>
</dbReference>
<evidence type="ECO:0000256" key="4">
    <source>
        <dbReference type="ARBA" id="ARBA00023235"/>
    </source>
</evidence>
<feature type="domain" description="PPIase cyclophilin-type" evidence="6">
    <location>
        <begin position="114"/>
        <end position="260"/>
    </location>
</feature>
<dbReference type="SUPFAM" id="SSF50891">
    <property type="entry name" value="Cyclophilin-like"/>
    <property type="match status" value="1"/>
</dbReference>